<reference evidence="1 2" key="1">
    <citation type="submission" date="2017-06" db="EMBL/GenBank/DDBJ databases">
        <title>Genome sequencing of cyanobaciteial culture collection at National Institute for Environmental Studies (NIES).</title>
        <authorList>
            <person name="Hirose Y."/>
            <person name="Shimura Y."/>
            <person name="Fujisawa T."/>
            <person name="Nakamura Y."/>
            <person name="Kawachi M."/>
        </authorList>
    </citation>
    <scope>NUCLEOTIDE SEQUENCE [LARGE SCALE GENOMIC DNA]</scope>
    <source>
        <strain evidence="1 2">NIES-4072</strain>
    </source>
</reference>
<proteinExistence type="predicted"/>
<dbReference type="EMBL" id="BDUD01000001">
    <property type="protein sequence ID" value="GBG19696.1"/>
    <property type="molecule type" value="Genomic_DNA"/>
</dbReference>
<comment type="caution">
    <text evidence="1">The sequence shown here is derived from an EMBL/GenBank/DDBJ whole genome shotgun (WGS) entry which is preliminary data.</text>
</comment>
<keyword evidence="2" id="KW-1185">Reference proteome</keyword>
<dbReference type="SUPFAM" id="SSF51905">
    <property type="entry name" value="FAD/NAD(P)-binding domain"/>
    <property type="match status" value="1"/>
</dbReference>
<sequence>MVTEELFTQKESNNFRQNVLIVGGGPSNTVRLKGKGKRGKVFNTSFTLYPLPFPQTTRKVKNAYPNRIGGPSGLATALMLAKRGWINITVLEQRVTADYYEPDKSFNYQIDGRGQKFIDFLGLTDKLSEISVPSTEFLLTNFGGLSPQQDRQHVLCRGLNPRHKT</sequence>
<name>A0A2R5FLP1_NOSCO</name>
<protein>
    <submittedName>
        <fullName evidence="1">Uncharacterized protein</fullName>
    </submittedName>
</protein>
<dbReference type="AlphaFoldDB" id="A0A2R5FLP1"/>
<evidence type="ECO:0000313" key="1">
    <source>
        <dbReference type="EMBL" id="GBG19696.1"/>
    </source>
</evidence>
<dbReference type="Gene3D" id="3.50.50.60">
    <property type="entry name" value="FAD/NAD(P)-binding domain"/>
    <property type="match status" value="1"/>
</dbReference>
<evidence type="ECO:0000313" key="2">
    <source>
        <dbReference type="Proteomes" id="UP000245124"/>
    </source>
</evidence>
<accession>A0A2R5FLP1</accession>
<dbReference type="InterPro" id="IPR036188">
    <property type="entry name" value="FAD/NAD-bd_sf"/>
</dbReference>
<dbReference type="Proteomes" id="UP000245124">
    <property type="component" value="Unassembled WGS sequence"/>
</dbReference>
<organism evidence="1 2">
    <name type="scientific">Nostoc commune NIES-4072</name>
    <dbReference type="NCBI Taxonomy" id="2005467"/>
    <lineage>
        <taxon>Bacteria</taxon>
        <taxon>Bacillati</taxon>
        <taxon>Cyanobacteriota</taxon>
        <taxon>Cyanophyceae</taxon>
        <taxon>Nostocales</taxon>
        <taxon>Nostocaceae</taxon>
        <taxon>Nostoc</taxon>
    </lineage>
</organism>
<gene>
    <name evidence="1" type="ORF">NIES4072_33650</name>
</gene>